<evidence type="ECO:0000256" key="6">
    <source>
        <dbReference type="RuleBase" id="RU363053"/>
    </source>
</evidence>
<dbReference type="InterPro" id="IPR007248">
    <property type="entry name" value="Mpv17_PMP22"/>
</dbReference>
<proteinExistence type="inferred from homology"/>
<dbReference type="PANTHER" id="PTHR11266:SF8">
    <property type="entry name" value="MPV17-LIKE PROTEIN 2"/>
    <property type="match status" value="1"/>
</dbReference>
<evidence type="ECO:0000313" key="8">
    <source>
        <dbReference type="Proteomes" id="UP001345963"/>
    </source>
</evidence>
<accession>A0ABU7A8N5</accession>
<comment type="subcellular location">
    <subcellularLocation>
        <location evidence="1">Membrane</location>
        <topology evidence="1">Multi-pass membrane protein</topology>
    </subcellularLocation>
</comment>
<comment type="caution">
    <text evidence="7">The sequence shown here is derived from an EMBL/GenBank/DDBJ whole genome shotgun (WGS) entry which is preliminary data.</text>
</comment>
<reference evidence="7 8" key="1">
    <citation type="submission" date="2021-07" db="EMBL/GenBank/DDBJ databases">
        <authorList>
            <person name="Palmer J.M."/>
        </authorList>
    </citation>
    <scope>NUCLEOTIDE SEQUENCE [LARGE SCALE GENOMIC DNA]</scope>
    <source>
        <strain evidence="7 8">AT_MEX2019</strain>
        <tissue evidence="7">Muscle</tissue>
    </source>
</reference>
<evidence type="ECO:0000256" key="2">
    <source>
        <dbReference type="ARBA" id="ARBA00006824"/>
    </source>
</evidence>
<gene>
    <name evidence="7" type="ORF">ATANTOWER_019870</name>
</gene>
<protein>
    <recommendedName>
        <fullName evidence="9">Mpv17-like protein 2</fullName>
    </recommendedName>
</protein>
<evidence type="ECO:0000256" key="5">
    <source>
        <dbReference type="ARBA" id="ARBA00023136"/>
    </source>
</evidence>
<evidence type="ECO:0000256" key="4">
    <source>
        <dbReference type="ARBA" id="ARBA00022989"/>
    </source>
</evidence>
<keyword evidence="4" id="KW-1133">Transmembrane helix</keyword>
<name>A0ABU7A8N5_9TELE</name>
<keyword evidence="3" id="KW-0812">Transmembrane</keyword>
<dbReference type="PANTHER" id="PTHR11266">
    <property type="entry name" value="PEROXISOMAL MEMBRANE PROTEIN 2, PXMP2 MPV17"/>
    <property type="match status" value="1"/>
</dbReference>
<keyword evidence="8" id="KW-1185">Reference proteome</keyword>
<evidence type="ECO:0000256" key="1">
    <source>
        <dbReference type="ARBA" id="ARBA00004141"/>
    </source>
</evidence>
<organism evidence="7 8">
    <name type="scientific">Ataeniobius toweri</name>
    <dbReference type="NCBI Taxonomy" id="208326"/>
    <lineage>
        <taxon>Eukaryota</taxon>
        <taxon>Metazoa</taxon>
        <taxon>Chordata</taxon>
        <taxon>Craniata</taxon>
        <taxon>Vertebrata</taxon>
        <taxon>Euteleostomi</taxon>
        <taxon>Actinopterygii</taxon>
        <taxon>Neopterygii</taxon>
        <taxon>Teleostei</taxon>
        <taxon>Neoteleostei</taxon>
        <taxon>Acanthomorphata</taxon>
        <taxon>Ovalentaria</taxon>
        <taxon>Atherinomorphae</taxon>
        <taxon>Cyprinodontiformes</taxon>
        <taxon>Goodeidae</taxon>
        <taxon>Ataeniobius</taxon>
    </lineage>
</organism>
<evidence type="ECO:0000313" key="7">
    <source>
        <dbReference type="EMBL" id="MED6233964.1"/>
    </source>
</evidence>
<sequence length="134" mass="15566">MLPRAGKDFLVRIRFSWRPLFQGRYLLLTNTLSGGIMLSLGDILQQTRENRREPGRVRDWRRTGRMFVAGCSMGPLLHYWYLWLDRVYVGKALKTLSKKVLVDQLVASPTLGMWYFIGRRGFTGNERDVLSTTP</sequence>
<dbReference type="Proteomes" id="UP001345963">
    <property type="component" value="Unassembled WGS sequence"/>
</dbReference>
<comment type="similarity">
    <text evidence="2 6">Belongs to the peroxisomal membrane protein PXMP2/4 family.</text>
</comment>
<dbReference type="EMBL" id="JAHUTI010004178">
    <property type="protein sequence ID" value="MED6233964.1"/>
    <property type="molecule type" value="Genomic_DNA"/>
</dbReference>
<keyword evidence="5" id="KW-0472">Membrane</keyword>
<evidence type="ECO:0000256" key="3">
    <source>
        <dbReference type="ARBA" id="ARBA00022692"/>
    </source>
</evidence>
<evidence type="ECO:0008006" key="9">
    <source>
        <dbReference type="Google" id="ProtNLM"/>
    </source>
</evidence>